<dbReference type="InterPro" id="IPR013094">
    <property type="entry name" value="AB_hydrolase_3"/>
</dbReference>
<dbReference type="SUPFAM" id="SSF53474">
    <property type="entry name" value="alpha/beta-Hydrolases"/>
    <property type="match status" value="1"/>
</dbReference>
<dbReference type="PANTHER" id="PTHR48081">
    <property type="entry name" value="AB HYDROLASE SUPERFAMILY PROTEIN C4A8.06C"/>
    <property type="match status" value="1"/>
</dbReference>
<dbReference type="PANTHER" id="PTHR48081:SF8">
    <property type="entry name" value="ALPHA_BETA HYDROLASE FOLD-3 DOMAIN-CONTAINING PROTEIN-RELATED"/>
    <property type="match status" value="1"/>
</dbReference>
<evidence type="ECO:0000313" key="4">
    <source>
        <dbReference type="Proteomes" id="UP000016930"/>
    </source>
</evidence>
<dbReference type="STRING" id="914234.M2PIV7"/>
<organism evidence="3 4">
    <name type="scientific">Ceriporiopsis subvermispora (strain B)</name>
    <name type="common">White-rot fungus</name>
    <name type="synonym">Gelatoporia subvermispora</name>
    <dbReference type="NCBI Taxonomy" id="914234"/>
    <lineage>
        <taxon>Eukaryota</taxon>
        <taxon>Fungi</taxon>
        <taxon>Dikarya</taxon>
        <taxon>Basidiomycota</taxon>
        <taxon>Agaricomycotina</taxon>
        <taxon>Agaricomycetes</taxon>
        <taxon>Polyporales</taxon>
        <taxon>Gelatoporiaceae</taxon>
        <taxon>Gelatoporia</taxon>
    </lineage>
</organism>
<proteinExistence type="predicted"/>
<sequence>MEQPSGGLSLFCGTFYTIMAYDRKQLSQPDPEFVALFAKAPLPPPPGRDIQAYRKSFNEHMAIRTREIYGARLPAESEYRVEDHRVPVEGAEMPVRCLIPKGASKGKSFPMLYWIHGGGGRLGTIHDDDLFLRTLCVEFQICIVNIEYRLAPEYKFPVMVDDAYIGLKWAVENAPLLSASLTKGFIVGGVSAGAYLVAVITHRARDDLFFTSRPITGQILGIPPVVHPDAYPEKYKSKLLSVEEMKNSPILGKEEIYRCYNDMGSDPLNPECSPLLYPSHAGLPPAYFQVCGLDPLRDDGLLYEELLREAGVPTKLDVYPGVPHGFHLFFPIAQATKYDGDIRKGLAWLLLGIKGDQADA</sequence>
<dbReference type="ESTHER" id="cers8-m2piv7">
    <property type="family name" value="Hormone-sensitive_lipase_like"/>
</dbReference>
<keyword evidence="1" id="KW-0378">Hydrolase</keyword>
<evidence type="ECO:0000259" key="2">
    <source>
        <dbReference type="Pfam" id="PF07859"/>
    </source>
</evidence>
<accession>M2PIV7</accession>
<dbReference type="Gene3D" id="3.40.50.1820">
    <property type="entry name" value="alpha/beta hydrolase"/>
    <property type="match status" value="1"/>
</dbReference>
<evidence type="ECO:0000256" key="1">
    <source>
        <dbReference type="ARBA" id="ARBA00022801"/>
    </source>
</evidence>
<protein>
    <recommendedName>
        <fullName evidence="2">Alpha/beta hydrolase fold-3 domain-containing protein</fullName>
    </recommendedName>
</protein>
<dbReference type="InterPro" id="IPR050300">
    <property type="entry name" value="GDXG_lipolytic_enzyme"/>
</dbReference>
<dbReference type="HOGENOM" id="CLU_012494_6_3_1"/>
<reference evidence="3 4" key="1">
    <citation type="journal article" date="2012" name="Proc. Natl. Acad. Sci. U.S.A.">
        <title>Comparative genomics of Ceriporiopsis subvermispora and Phanerochaete chrysosporium provide insight into selective ligninolysis.</title>
        <authorList>
            <person name="Fernandez-Fueyo E."/>
            <person name="Ruiz-Duenas F.J."/>
            <person name="Ferreira P."/>
            <person name="Floudas D."/>
            <person name="Hibbett D.S."/>
            <person name="Canessa P."/>
            <person name="Larrondo L.F."/>
            <person name="James T.Y."/>
            <person name="Seelenfreund D."/>
            <person name="Lobos S."/>
            <person name="Polanco R."/>
            <person name="Tello M."/>
            <person name="Honda Y."/>
            <person name="Watanabe T."/>
            <person name="Watanabe T."/>
            <person name="Ryu J.S."/>
            <person name="Kubicek C.P."/>
            <person name="Schmoll M."/>
            <person name="Gaskell J."/>
            <person name="Hammel K.E."/>
            <person name="St John F.J."/>
            <person name="Vanden Wymelenberg A."/>
            <person name="Sabat G."/>
            <person name="Splinter BonDurant S."/>
            <person name="Syed K."/>
            <person name="Yadav J.S."/>
            <person name="Doddapaneni H."/>
            <person name="Subramanian V."/>
            <person name="Lavin J.L."/>
            <person name="Oguiza J.A."/>
            <person name="Perez G."/>
            <person name="Pisabarro A.G."/>
            <person name="Ramirez L."/>
            <person name="Santoyo F."/>
            <person name="Master E."/>
            <person name="Coutinho P.M."/>
            <person name="Henrissat B."/>
            <person name="Lombard V."/>
            <person name="Magnuson J.K."/>
            <person name="Kuees U."/>
            <person name="Hori C."/>
            <person name="Igarashi K."/>
            <person name="Samejima M."/>
            <person name="Held B.W."/>
            <person name="Barry K.W."/>
            <person name="LaButti K.M."/>
            <person name="Lapidus A."/>
            <person name="Lindquist E.A."/>
            <person name="Lucas S.M."/>
            <person name="Riley R."/>
            <person name="Salamov A.A."/>
            <person name="Hoffmeister D."/>
            <person name="Schwenk D."/>
            <person name="Hadar Y."/>
            <person name="Yarden O."/>
            <person name="de Vries R.P."/>
            <person name="Wiebenga A."/>
            <person name="Stenlid J."/>
            <person name="Eastwood D."/>
            <person name="Grigoriev I.V."/>
            <person name="Berka R.M."/>
            <person name="Blanchette R.A."/>
            <person name="Kersten P."/>
            <person name="Martinez A.T."/>
            <person name="Vicuna R."/>
            <person name="Cullen D."/>
        </authorList>
    </citation>
    <scope>NUCLEOTIDE SEQUENCE [LARGE SCALE GENOMIC DNA]</scope>
    <source>
        <strain evidence="3 4">B</strain>
    </source>
</reference>
<dbReference type="EMBL" id="KB445799">
    <property type="protein sequence ID" value="EMD36109.1"/>
    <property type="molecule type" value="Genomic_DNA"/>
</dbReference>
<feature type="domain" description="Alpha/beta hydrolase fold-3" evidence="2">
    <location>
        <begin position="113"/>
        <end position="327"/>
    </location>
</feature>
<dbReference type="AlphaFoldDB" id="M2PIV7"/>
<gene>
    <name evidence="3" type="ORF">CERSUDRAFT_96334</name>
</gene>
<keyword evidence="4" id="KW-1185">Reference proteome</keyword>
<dbReference type="InterPro" id="IPR029058">
    <property type="entry name" value="AB_hydrolase_fold"/>
</dbReference>
<evidence type="ECO:0000313" key="3">
    <source>
        <dbReference type="EMBL" id="EMD36109.1"/>
    </source>
</evidence>
<dbReference type="OrthoDB" id="408631at2759"/>
<dbReference type="Proteomes" id="UP000016930">
    <property type="component" value="Unassembled WGS sequence"/>
</dbReference>
<dbReference type="GO" id="GO:0016787">
    <property type="term" value="F:hydrolase activity"/>
    <property type="evidence" value="ECO:0007669"/>
    <property type="project" value="UniProtKB-KW"/>
</dbReference>
<name>M2PIV7_CERS8</name>
<dbReference type="Pfam" id="PF07859">
    <property type="entry name" value="Abhydrolase_3"/>
    <property type="match status" value="1"/>
</dbReference>